<dbReference type="InterPro" id="IPR017907">
    <property type="entry name" value="Znf_RING_CS"/>
</dbReference>
<dbReference type="PROSITE" id="PS50089">
    <property type="entry name" value="ZF_RING_2"/>
    <property type="match status" value="2"/>
</dbReference>
<organism evidence="7 8">
    <name type="scientific">Bimuria novae-zelandiae CBS 107.79</name>
    <dbReference type="NCBI Taxonomy" id="1447943"/>
    <lineage>
        <taxon>Eukaryota</taxon>
        <taxon>Fungi</taxon>
        <taxon>Dikarya</taxon>
        <taxon>Ascomycota</taxon>
        <taxon>Pezizomycotina</taxon>
        <taxon>Dothideomycetes</taxon>
        <taxon>Pleosporomycetidae</taxon>
        <taxon>Pleosporales</taxon>
        <taxon>Massarineae</taxon>
        <taxon>Didymosphaeriaceae</taxon>
        <taxon>Bimuria</taxon>
    </lineage>
</organism>
<dbReference type="Pfam" id="PF13445">
    <property type="entry name" value="zf-RING_UBOX"/>
    <property type="match status" value="1"/>
</dbReference>
<dbReference type="InterPro" id="IPR015947">
    <property type="entry name" value="PUA-like_sf"/>
</dbReference>
<feature type="domain" description="RING-type" evidence="5">
    <location>
        <begin position="60"/>
        <end position="111"/>
    </location>
</feature>
<evidence type="ECO:0000256" key="4">
    <source>
        <dbReference type="PROSITE-ProRule" id="PRU00175"/>
    </source>
</evidence>
<feature type="domain" description="RING-type" evidence="5">
    <location>
        <begin position="235"/>
        <end position="273"/>
    </location>
</feature>
<evidence type="ECO:0008006" key="9">
    <source>
        <dbReference type="Google" id="ProtNLM"/>
    </source>
</evidence>
<evidence type="ECO:0000313" key="8">
    <source>
        <dbReference type="Proteomes" id="UP000800036"/>
    </source>
</evidence>
<keyword evidence="8" id="KW-1185">Reference proteome</keyword>
<protein>
    <recommendedName>
        <fullName evidence="9">ATP-dependent protease-like protein</fullName>
    </recommendedName>
</protein>
<feature type="domain" description="Lon N-terminal" evidence="6">
    <location>
        <begin position="320"/>
        <end position="554"/>
    </location>
</feature>
<dbReference type="Proteomes" id="UP000800036">
    <property type="component" value="Unassembled WGS sequence"/>
</dbReference>
<accession>A0A6A5VC23</accession>
<dbReference type="PANTHER" id="PTHR23327:SF42">
    <property type="entry name" value="LON PEPTIDASE N-TERMINAL DOMAIN AND RING FINGER PROTEIN C14F5.10C"/>
    <property type="match status" value="1"/>
</dbReference>
<reference evidence="7" key="1">
    <citation type="journal article" date="2020" name="Stud. Mycol.">
        <title>101 Dothideomycetes genomes: a test case for predicting lifestyles and emergence of pathogens.</title>
        <authorList>
            <person name="Haridas S."/>
            <person name="Albert R."/>
            <person name="Binder M."/>
            <person name="Bloem J."/>
            <person name="Labutti K."/>
            <person name="Salamov A."/>
            <person name="Andreopoulos B."/>
            <person name="Baker S."/>
            <person name="Barry K."/>
            <person name="Bills G."/>
            <person name="Bluhm B."/>
            <person name="Cannon C."/>
            <person name="Castanera R."/>
            <person name="Culley D."/>
            <person name="Daum C."/>
            <person name="Ezra D."/>
            <person name="Gonzalez J."/>
            <person name="Henrissat B."/>
            <person name="Kuo A."/>
            <person name="Liang C."/>
            <person name="Lipzen A."/>
            <person name="Lutzoni F."/>
            <person name="Magnuson J."/>
            <person name="Mondo S."/>
            <person name="Nolan M."/>
            <person name="Ohm R."/>
            <person name="Pangilinan J."/>
            <person name="Park H.-J."/>
            <person name="Ramirez L."/>
            <person name="Alfaro M."/>
            <person name="Sun H."/>
            <person name="Tritt A."/>
            <person name="Yoshinaga Y."/>
            <person name="Zwiers L.-H."/>
            <person name="Turgeon B."/>
            <person name="Goodwin S."/>
            <person name="Spatafora J."/>
            <person name="Crous P."/>
            <person name="Grigoriev I."/>
        </authorList>
    </citation>
    <scope>NUCLEOTIDE SEQUENCE</scope>
    <source>
        <strain evidence="7">CBS 107.79</strain>
    </source>
</reference>
<evidence type="ECO:0000259" key="6">
    <source>
        <dbReference type="PROSITE" id="PS51787"/>
    </source>
</evidence>
<dbReference type="Pfam" id="PF02190">
    <property type="entry name" value="LON_substr_bdg"/>
    <property type="match status" value="1"/>
</dbReference>
<name>A0A6A5VC23_9PLEO</name>
<dbReference type="SMART" id="SM00184">
    <property type="entry name" value="RING"/>
    <property type="match status" value="2"/>
</dbReference>
<dbReference type="Gene3D" id="2.30.130.40">
    <property type="entry name" value="LON domain-like"/>
    <property type="match status" value="1"/>
</dbReference>
<dbReference type="InterPro" id="IPR013083">
    <property type="entry name" value="Znf_RING/FYVE/PHD"/>
</dbReference>
<dbReference type="Gene3D" id="1.20.58.1480">
    <property type="match status" value="1"/>
</dbReference>
<dbReference type="Gene3D" id="3.30.40.10">
    <property type="entry name" value="Zinc/RING finger domain, C3HC4 (zinc finger)"/>
    <property type="match status" value="2"/>
</dbReference>
<dbReference type="PANTHER" id="PTHR23327">
    <property type="entry name" value="RING FINGER PROTEIN 127"/>
    <property type="match status" value="1"/>
</dbReference>
<dbReference type="InterPro" id="IPR046336">
    <property type="entry name" value="Lon_prtase_N_sf"/>
</dbReference>
<keyword evidence="1" id="KW-0479">Metal-binding</keyword>
<dbReference type="InterPro" id="IPR003111">
    <property type="entry name" value="Lon_prtase_N"/>
</dbReference>
<dbReference type="SUPFAM" id="SSF88697">
    <property type="entry name" value="PUA domain-like"/>
    <property type="match status" value="1"/>
</dbReference>
<dbReference type="OrthoDB" id="264917at2759"/>
<evidence type="ECO:0000259" key="5">
    <source>
        <dbReference type="PROSITE" id="PS50089"/>
    </source>
</evidence>
<dbReference type="PROSITE" id="PS51787">
    <property type="entry name" value="LON_N"/>
    <property type="match status" value="1"/>
</dbReference>
<dbReference type="InterPro" id="IPR027370">
    <property type="entry name" value="Znf-RING_euk"/>
</dbReference>
<dbReference type="EMBL" id="ML976673">
    <property type="protein sequence ID" value="KAF1974695.1"/>
    <property type="molecule type" value="Genomic_DNA"/>
</dbReference>
<dbReference type="SMART" id="SM00464">
    <property type="entry name" value="LON"/>
    <property type="match status" value="1"/>
</dbReference>
<dbReference type="InterPro" id="IPR001841">
    <property type="entry name" value="Znf_RING"/>
</dbReference>
<proteinExistence type="predicted"/>
<sequence>MNSQRRKELFLPRDGDQTFEPLIPPQALMVVEDVPSQEYSEKEALAAHGDARELVRLVQCPQCSKPFSTPVTLPCGHTVCRGCLPQPRARANISYPNTPDRIVGVTCPLSQCGAEHAAAECSVDVTLTKVMELIKVEMAKHIPLAENAPIHLKELVGRDSNPPMEEKQGSERMGNSRVLHGGRLLSTFAMAETGDLRYSSEVDYRTPSDSHADYQDLDNALLERLRDVVQKELDCLVCYNMMLDPTTTSCGHTFCRRCLVRVMDHSSICPMCRKGLHMPASLQNKPSNALLSALLNGLCPDLVAARQRAVEAEEHAADDDLTTPLFVCTLSLPAMPTFLHVFEPRYRLMMRRCVEGNKQFGMVMYNRNSAPQGDMGPTQFLEYGTLLEIVNLELLRDGRSFVETRGIGRFKIRAHGMLDGYHVARVERVEDLSLAEEGVLEQSETTVAREFAERYHHDNPDLPLPLDVAINQFSTQELLDNCMAFIRQMRNASAPWLSARIVSVYGEPPEDPALFPYWFASVVPIAEEEKYVLLQTTRVRERLKIVYSWIRRIRGQRWYVHNLFPEPIRGSRRGIHRCVATSPNRKDSRFERHSSAFWQCLQYLVTSCIPFHPRRRYRFLHACSAAQRIGSLPLLPPYISRPAPGPTKSPYHTCSLRLHI</sequence>
<keyword evidence="3" id="KW-0862">Zinc</keyword>
<evidence type="ECO:0000256" key="1">
    <source>
        <dbReference type="ARBA" id="ARBA00022723"/>
    </source>
</evidence>
<dbReference type="AlphaFoldDB" id="A0A6A5VC23"/>
<dbReference type="PROSITE" id="PS00518">
    <property type="entry name" value="ZF_RING_1"/>
    <property type="match status" value="2"/>
</dbReference>
<gene>
    <name evidence="7" type="ORF">BU23DRAFT_89154</name>
</gene>
<evidence type="ECO:0000256" key="2">
    <source>
        <dbReference type="ARBA" id="ARBA00022771"/>
    </source>
</evidence>
<dbReference type="Pfam" id="PF13923">
    <property type="entry name" value="zf-C3HC4_2"/>
    <property type="match status" value="1"/>
</dbReference>
<dbReference type="SUPFAM" id="SSF57850">
    <property type="entry name" value="RING/U-box"/>
    <property type="match status" value="2"/>
</dbReference>
<keyword evidence="2 4" id="KW-0863">Zinc-finger</keyword>
<evidence type="ECO:0000313" key="7">
    <source>
        <dbReference type="EMBL" id="KAF1974695.1"/>
    </source>
</evidence>
<dbReference type="GO" id="GO:0008270">
    <property type="term" value="F:zinc ion binding"/>
    <property type="evidence" value="ECO:0007669"/>
    <property type="project" value="UniProtKB-KW"/>
</dbReference>
<evidence type="ECO:0000256" key="3">
    <source>
        <dbReference type="ARBA" id="ARBA00022833"/>
    </source>
</evidence>
<dbReference type="CDD" id="cd16514">
    <property type="entry name" value="RING-HC_LONFs_rpt2"/>
    <property type="match status" value="1"/>
</dbReference>